<dbReference type="SUPFAM" id="SSF56349">
    <property type="entry name" value="DNA breaking-rejoining enzymes"/>
    <property type="match status" value="1"/>
</dbReference>
<dbReference type="InterPro" id="IPR013762">
    <property type="entry name" value="Integrase-like_cat_sf"/>
</dbReference>
<dbReference type="Pfam" id="PF13102">
    <property type="entry name" value="Phage_int_SAM_5"/>
    <property type="match status" value="1"/>
</dbReference>
<keyword evidence="2" id="KW-0238">DNA-binding</keyword>
<dbReference type="InterPro" id="IPR010998">
    <property type="entry name" value="Integrase_recombinase_N"/>
</dbReference>
<keyword evidence="6" id="KW-1185">Reference proteome</keyword>
<sequence>MKNSILRYVFDRKKQATDTETGLLQIEVREAGSNKKVLISTGIRLLKHQFSTKNGFTCVKHDKATMITLKARKIYDEIETFVSSSRCHNLSDARKWDVKDKRTYSVVAFILEELKKRDPKGSTVEHHMVLVRKLEAFEKIRTFDDVTYENIADFDLFLRKTISSQPVLYKRHSALRDYIKTAVKKGLCETNPYGSGEMQFDFGKGKSKEPVFLLEHEIKKIQEYKPLTESLERVKDLFLFQCFSGVAYSDLMSFDASKVYEMDGYKVYRSSRTKTDESFICVLLPEAQEILEKYKGVLPRISNQNYNSYIKIVAAGAGVNKTITTHTGRHTFATYLLNRDVPIETVSRAIGHSSIRQTLHYARMLGKKVINDIAAIIPQK</sequence>
<dbReference type="InterPro" id="IPR002104">
    <property type="entry name" value="Integrase_catalytic"/>
</dbReference>
<comment type="similarity">
    <text evidence="1">Belongs to the 'phage' integrase family.</text>
</comment>
<evidence type="ECO:0000256" key="3">
    <source>
        <dbReference type="ARBA" id="ARBA00023172"/>
    </source>
</evidence>
<accession>A0ABN6Z7J5</accession>
<evidence type="ECO:0000256" key="2">
    <source>
        <dbReference type="ARBA" id="ARBA00023125"/>
    </source>
</evidence>
<dbReference type="CDD" id="cd01185">
    <property type="entry name" value="INTN1_C_like"/>
    <property type="match status" value="1"/>
</dbReference>
<dbReference type="PROSITE" id="PS51898">
    <property type="entry name" value="TYR_RECOMBINASE"/>
    <property type="match status" value="1"/>
</dbReference>
<dbReference type="PANTHER" id="PTHR30349:SF64">
    <property type="entry name" value="PROPHAGE INTEGRASE INTD-RELATED"/>
    <property type="match status" value="1"/>
</dbReference>
<dbReference type="InterPro" id="IPR011010">
    <property type="entry name" value="DNA_brk_join_enz"/>
</dbReference>
<evidence type="ECO:0000256" key="1">
    <source>
        <dbReference type="ARBA" id="ARBA00008857"/>
    </source>
</evidence>
<dbReference type="Proteomes" id="UP001496674">
    <property type="component" value="Chromosome"/>
</dbReference>
<dbReference type="InterPro" id="IPR025269">
    <property type="entry name" value="SAM-like_dom"/>
</dbReference>
<gene>
    <name evidence="5" type="ORF">BSYN_03590</name>
</gene>
<dbReference type="Pfam" id="PF00589">
    <property type="entry name" value="Phage_integrase"/>
    <property type="match status" value="1"/>
</dbReference>
<evidence type="ECO:0000259" key="4">
    <source>
        <dbReference type="PROSITE" id="PS51898"/>
    </source>
</evidence>
<evidence type="ECO:0000313" key="5">
    <source>
        <dbReference type="EMBL" id="BEG98094.1"/>
    </source>
</evidence>
<feature type="domain" description="Tyr recombinase" evidence="4">
    <location>
        <begin position="208"/>
        <end position="375"/>
    </location>
</feature>
<reference evidence="5 6" key="1">
    <citation type="submission" date="2023-04" db="EMBL/GenBank/DDBJ databases">
        <title>Draft genome sequence of acteroides sedimenti strain YN3PY1.</title>
        <authorList>
            <person name="Yoshida N."/>
        </authorList>
    </citation>
    <scope>NUCLEOTIDE SEQUENCE [LARGE SCALE GENOMIC DNA]</scope>
    <source>
        <strain evidence="5 6">YN3PY1</strain>
    </source>
</reference>
<dbReference type="Gene3D" id="1.10.443.10">
    <property type="entry name" value="Intergrase catalytic core"/>
    <property type="match status" value="1"/>
</dbReference>
<name>A0ABN6Z7J5_9BACE</name>
<dbReference type="InterPro" id="IPR050090">
    <property type="entry name" value="Tyrosine_recombinase_XerCD"/>
</dbReference>
<evidence type="ECO:0000313" key="6">
    <source>
        <dbReference type="Proteomes" id="UP001496674"/>
    </source>
</evidence>
<organism evidence="5 6">
    <name type="scientific">Bacteroides sedimenti</name>
    <dbReference type="NCBI Taxonomy" id="2136147"/>
    <lineage>
        <taxon>Bacteria</taxon>
        <taxon>Pseudomonadati</taxon>
        <taxon>Bacteroidota</taxon>
        <taxon>Bacteroidia</taxon>
        <taxon>Bacteroidales</taxon>
        <taxon>Bacteroidaceae</taxon>
        <taxon>Bacteroides</taxon>
    </lineage>
</organism>
<dbReference type="PANTHER" id="PTHR30349">
    <property type="entry name" value="PHAGE INTEGRASE-RELATED"/>
    <property type="match status" value="1"/>
</dbReference>
<protein>
    <recommendedName>
        <fullName evidence="4">Tyr recombinase domain-containing protein</fullName>
    </recommendedName>
</protein>
<dbReference type="Gene3D" id="1.10.150.130">
    <property type="match status" value="1"/>
</dbReference>
<keyword evidence="3" id="KW-0233">DNA recombination</keyword>
<proteinExistence type="inferred from homology"/>
<dbReference type="RefSeq" id="WP_353332746.1">
    <property type="nucleotide sequence ID" value="NZ_AP028055.1"/>
</dbReference>
<dbReference type="EMBL" id="AP028055">
    <property type="protein sequence ID" value="BEG98094.1"/>
    <property type="molecule type" value="Genomic_DNA"/>
</dbReference>